<dbReference type="InterPro" id="IPR001207">
    <property type="entry name" value="Transposase_mutator"/>
</dbReference>
<reference evidence="7 8" key="1">
    <citation type="submission" date="2015-08" db="EMBL/GenBank/DDBJ databases">
        <title>Draft genome sequence of a Salmonella Enteritidis strain from day-old chicks.</title>
        <authorList>
            <person name="Clemente L."/>
            <person name="Jones-Dias D."/>
            <person name="Egas C."/>
            <person name="Fookes M."/>
            <person name="Thomson N.R."/>
            <person name="Manageiro V."/>
            <person name="Canica M."/>
        </authorList>
    </citation>
    <scope>NUCLEOTIDE SEQUENCE [LARGE SCALE GENOMIC DNA]</scope>
    <source>
        <strain evidence="7 8">LV60</strain>
    </source>
</reference>
<dbReference type="AlphaFoldDB" id="A0A1X8W872"/>
<evidence type="ECO:0000313" key="7">
    <source>
        <dbReference type="EMBL" id="KOX82831.1"/>
    </source>
</evidence>
<comment type="similarity">
    <text evidence="2 6">Belongs to the transposase mutator family.</text>
</comment>
<name>A0A1X8W872_SALEN</name>
<comment type="function">
    <text evidence="1 6">Required for the transposition of the insertion element.</text>
</comment>
<protein>
    <recommendedName>
        <fullName evidence="6">Mutator family transposase</fullName>
    </recommendedName>
</protein>
<organism evidence="7 8">
    <name type="scientific">Salmonella enteritidis</name>
    <dbReference type="NCBI Taxonomy" id="149539"/>
    <lineage>
        <taxon>Bacteria</taxon>
        <taxon>Pseudomonadati</taxon>
        <taxon>Pseudomonadota</taxon>
        <taxon>Gammaproteobacteria</taxon>
        <taxon>Enterobacterales</taxon>
        <taxon>Enterobacteriaceae</taxon>
        <taxon>Salmonella</taxon>
    </lineage>
</organism>
<keyword evidence="6" id="KW-0814">Transposable element</keyword>
<evidence type="ECO:0000256" key="5">
    <source>
        <dbReference type="ARBA" id="ARBA00023172"/>
    </source>
</evidence>
<keyword evidence="4 6" id="KW-0238">DNA-binding</keyword>
<comment type="caution">
    <text evidence="7">The sequence shown here is derived from an EMBL/GenBank/DDBJ whole genome shotgun (WGS) entry which is preliminary data.</text>
</comment>
<accession>A0A1X8W872</accession>
<evidence type="ECO:0000256" key="1">
    <source>
        <dbReference type="ARBA" id="ARBA00002190"/>
    </source>
</evidence>
<dbReference type="PANTHER" id="PTHR33217">
    <property type="entry name" value="TRANSPOSASE FOR INSERTION SEQUENCE ELEMENT IS1081"/>
    <property type="match status" value="1"/>
</dbReference>
<dbReference type="PANTHER" id="PTHR33217:SF5">
    <property type="entry name" value="MUTATOR FAMILY TRANSPOSASE"/>
    <property type="match status" value="1"/>
</dbReference>
<sequence length="166" mass="18758">MDEKKLTALAAELAKGLKTEADLSQFSHMLTTLTVETALNAELADHLGHEKNAPKTSSNSHNGYSLKTVLYDGGEIVLNMLRDRENTFELQLIKEHQTRITRWTVRFIPLCQRHDMTTREIIATFKEMYNADVSPMLILKITAAVKELVKGASKNGVCRSRTGRWQ</sequence>
<evidence type="ECO:0000256" key="2">
    <source>
        <dbReference type="ARBA" id="ARBA00010961"/>
    </source>
</evidence>
<evidence type="ECO:0000256" key="3">
    <source>
        <dbReference type="ARBA" id="ARBA00022578"/>
    </source>
</evidence>
<dbReference type="KEGG" id="senl:IY59_12375"/>
<evidence type="ECO:0000256" key="6">
    <source>
        <dbReference type="RuleBase" id="RU365089"/>
    </source>
</evidence>
<evidence type="ECO:0000256" key="4">
    <source>
        <dbReference type="ARBA" id="ARBA00023125"/>
    </source>
</evidence>
<dbReference type="EMBL" id="LIHI01000006">
    <property type="protein sequence ID" value="KOX82831.1"/>
    <property type="molecule type" value="Genomic_DNA"/>
</dbReference>
<proteinExistence type="inferred from homology"/>
<keyword evidence="3 6" id="KW-0815">Transposition</keyword>
<keyword evidence="5 6" id="KW-0233">DNA recombination</keyword>
<gene>
    <name evidence="7" type="ORF">ABA47_3285</name>
</gene>
<evidence type="ECO:0000313" key="8">
    <source>
        <dbReference type="Proteomes" id="UP000037735"/>
    </source>
</evidence>
<dbReference type="Proteomes" id="UP000037735">
    <property type="component" value="Unassembled WGS sequence"/>
</dbReference>
<dbReference type="Pfam" id="PF00872">
    <property type="entry name" value="Transposase_mut"/>
    <property type="match status" value="1"/>
</dbReference>
<dbReference type="GO" id="GO:0006313">
    <property type="term" value="P:DNA transposition"/>
    <property type="evidence" value="ECO:0007669"/>
    <property type="project" value="UniProtKB-UniRule"/>
</dbReference>
<dbReference type="GO" id="GO:0004803">
    <property type="term" value="F:transposase activity"/>
    <property type="evidence" value="ECO:0007669"/>
    <property type="project" value="UniProtKB-UniRule"/>
</dbReference>
<dbReference type="GO" id="GO:0003677">
    <property type="term" value="F:DNA binding"/>
    <property type="evidence" value="ECO:0007669"/>
    <property type="project" value="UniProtKB-UniRule"/>
</dbReference>